<feature type="region of interest" description="Disordered" evidence="2">
    <location>
        <begin position="1"/>
        <end position="34"/>
    </location>
</feature>
<dbReference type="Proteomes" id="UP000076744">
    <property type="component" value="Unassembled WGS sequence"/>
</dbReference>
<name>A0A162MHE6_CORFA</name>
<dbReference type="InterPro" id="IPR036864">
    <property type="entry name" value="Zn2-C6_fun-type_DNA-bd_sf"/>
</dbReference>
<dbReference type="GO" id="GO:0000981">
    <property type="term" value="F:DNA-binding transcription factor activity, RNA polymerase II-specific"/>
    <property type="evidence" value="ECO:0007669"/>
    <property type="project" value="InterPro"/>
</dbReference>
<feature type="domain" description="Zn(2)-C6 fungal-type" evidence="3">
    <location>
        <begin position="41"/>
        <end position="71"/>
    </location>
</feature>
<dbReference type="STRING" id="1081104.A0A162MHE6"/>
<dbReference type="PROSITE" id="PS50048">
    <property type="entry name" value="ZN2_CY6_FUNGAL_2"/>
    <property type="match status" value="1"/>
</dbReference>
<dbReference type="GO" id="GO:0008270">
    <property type="term" value="F:zinc ion binding"/>
    <property type="evidence" value="ECO:0007669"/>
    <property type="project" value="InterPro"/>
</dbReference>
<proteinExistence type="predicted"/>
<dbReference type="SMART" id="SM00066">
    <property type="entry name" value="GAL4"/>
    <property type="match status" value="1"/>
</dbReference>
<evidence type="ECO:0000259" key="3">
    <source>
        <dbReference type="PROSITE" id="PS50048"/>
    </source>
</evidence>
<dbReference type="PANTHER" id="PTHR47655">
    <property type="entry name" value="QUINIC ACID UTILIZATION ACTIVATOR"/>
    <property type="match status" value="1"/>
</dbReference>
<evidence type="ECO:0000256" key="1">
    <source>
        <dbReference type="ARBA" id="ARBA00023242"/>
    </source>
</evidence>
<dbReference type="RefSeq" id="XP_018701611.1">
    <property type="nucleotide sequence ID" value="XM_018851301.1"/>
</dbReference>
<dbReference type="GeneID" id="30023990"/>
<keyword evidence="5" id="KW-1185">Reference proteome</keyword>
<keyword evidence="1" id="KW-0539">Nucleus</keyword>
<keyword evidence="4" id="KW-0238">DNA-binding</keyword>
<comment type="caution">
    <text evidence="4">The sequence shown here is derived from an EMBL/GenBank/DDBJ whole genome shotgun (WGS) entry which is preliminary data.</text>
</comment>
<dbReference type="CDD" id="cd00067">
    <property type="entry name" value="GAL4"/>
    <property type="match status" value="1"/>
</dbReference>
<dbReference type="CDD" id="cd12148">
    <property type="entry name" value="fungal_TF_MHR"/>
    <property type="match status" value="1"/>
</dbReference>
<dbReference type="SUPFAM" id="SSF57701">
    <property type="entry name" value="Zn2/Cys6 DNA-binding domain"/>
    <property type="match status" value="1"/>
</dbReference>
<sequence>MPRRARGPAPEEDMKVAKPSSSSAAASSSSHPPKRQRVSLACDACRMARERCDGARPQCGTCTAVGRGCSYTPALRKRGIKTGYLRAVELSLAWLLARAPADEEALHRLFVDDGGGVADQLFVAKGKTSDRLYKKWVGSRIYGDIDRILSEDRPARADMTTTDDDDHSEVSPGSTEHGPGSVGGGMASTSSPFAKPEARLSQVTTLTQIPTAQRITYPKLPPSWRRLVDIYFTYTHCWLPIVQQEEIYFAAMLYTADGLQITSSSDPYATACHAQLWVVLAMASFQDVHTRREDSSVGRGTSPQQLYEFAKGLIPNDDANLERPMACTMLLHALILMGRGNGIAAWLMVGRAARLILLTESDLGGGSGVDRGALAKCPPPPIALLQTNSSR</sequence>
<dbReference type="OrthoDB" id="3364175at2759"/>
<organism evidence="4 5">
    <name type="scientific">Cordyceps fumosorosea (strain ARSEF 2679)</name>
    <name type="common">Isaria fumosorosea</name>
    <dbReference type="NCBI Taxonomy" id="1081104"/>
    <lineage>
        <taxon>Eukaryota</taxon>
        <taxon>Fungi</taxon>
        <taxon>Dikarya</taxon>
        <taxon>Ascomycota</taxon>
        <taxon>Pezizomycotina</taxon>
        <taxon>Sordariomycetes</taxon>
        <taxon>Hypocreomycetidae</taxon>
        <taxon>Hypocreales</taxon>
        <taxon>Cordycipitaceae</taxon>
        <taxon>Cordyceps</taxon>
    </lineage>
</organism>
<feature type="compositionally biased region" description="Low complexity" evidence="2">
    <location>
        <begin position="20"/>
        <end position="30"/>
    </location>
</feature>
<protein>
    <submittedName>
        <fullName evidence="4">Zn(2)-C6 fungal-type DNA-binding domain protein</fullName>
    </submittedName>
</protein>
<dbReference type="Pfam" id="PF00172">
    <property type="entry name" value="Zn_clus"/>
    <property type="match status" value="1"/>
</dbReference>
<dbReference type="InterPro" id="IPR001138">
    <property type="entry name" value="Zn2Cys6_DnaBD"/>
</dbReference>
<evidence type="ECO:0000256" key="2">
    <source>
        <dbReference type="SAM" id="MobiDB-lite"/>
    </source>
</evidence>
<dbReference type="AlphaFoldDB" id="A0A162MHE6"/>
<evidence type="ECO:0000313" key="4">
    <source>
        <dbReference type="EMBL" id="OAA56100.1"/>
    </source>
</evidence>
<dbReference type="GO" id="GO:0003677">
    <property type="term" value="F:DNA binding"/>
    <property type="evidence" value="ECO:0007669"/>
    <property type="project" value="UniProtKB-KW"/>
</dbReference>
<gene>
    <name evidence="4" type="ORF">ISF_07698</name>
</gene>
<accession>A0A162MHE6</accession>
<dbReference type="GO" id="GO:0045944">
    <property type="term" value="P:positive regulation of transcription by RNA polymerase II"/>
    <property type="evidence" value="ECO:0007669"/>
    <property type="project" value="TreeGrafter"/>
</dbReference>
<dbReference type="EMBL" id="AZHB01000023">
    <property type="protein sequence ID" value="OAA56100.1"/>
    <property type="molecule type" value="Genomic_DNA"/>
</dbReference>
<dbReference type="Gene3D" id="4.10.240.10">
    <property type="entry name" value="Zn(2)-C6 fungal-type DNA-binding domain"/>
    <property type="match status" value="1"/>
</dbReference>
<feature type="region of interest" description="Disordered" evidence="2">
    <location>
        <begin position="153"/>
        <end position="194"/>
    </location>
</feature>
<dbReference type="PROSITE" id="PS00463">
    <property type="entry name" value="ZN2_CY6_FUNGAL_1"/>
    <property type="match status" value="1"/>
</dbReference>
<reference evidence="4 5" key="1">
    <citation type="journal article" date="2016" name="Genome Biol. Evol.">
        <title>Divergent and convergent evolution of fungal pathogenicity.</title>
        <authorList>
            <person name="Shang Y."/>
            <person name="Xiao G."/>
            <person name="Zheng P."/>
            <person name="Cen K."/>
            <person name="Zhan S."/>
            <person name="Wang C."/>
        </authorList>
    </citation>
    <scope>NUCLEOTIDE SEQUENCE [LARGE SCALE GENOMIC DNA]</scope>
    <source>
        <strain evidence="4 5">ARSEF 2679</strain>
    </source>
</reference>
<dbReference type="InterPro" id="IPR052783">
    <property type="entry name" value="Metabolic/Drug-Res_Regulator"/>
</dbReference>
<dbReference type="PANTHER" id="PTHR47655:SF2">
    <property type="entry name" value="QUINIC ACID UTILIZATION ACTIVATOR"/>
    <property type="match status" value="1"/>
</dbReference>
<evidence type="ECO:0000313" key="5">
    <source>
        <dbReference type="Proteomes" id="UP000076744"/>
    </source>
</evidence>